<protein>
    <recommendedName>
        <fullName evidence="10">Fluoride-specific ion channel FluC</fullName>
    </recommendedName>
</protein>
<accession>A0AA95MLG2</accession>
<comment type="subcellular location">
    <subcellularLocation>
        <location evidence="1 10">Cell membrane</location>
        <topology evidence="1 10">Multi-pass membrane protein</topology>
    </subcellularLocation>
</comment>
<evidence type="ECO:0000256" key="5">
    <source>
        <dbReference type="ARBA" id="ARBA00023136"/>
    </source>
</evidence>
<dbReference type="GO" id="GO:0140114">
    <property type="term" value="P:cellular detoxification of fluoride"/>
    <property type="evidence" value="ECO:0007669"/>
    <property type="project" value="UniProtKB-UniRule"/>
</dbReference>
<dbReference type="GO" id="GO:0046872">
    <property type="term" value="F:metal ion binding"/>
    <property type="evidence" value="ECO:0007669"/>
    <property type="project" value="UniProtKB-KW"/>
</dbReference>
<dbReference type="Pfam" id="PF02537">
    <property type="entry name" value="CRCB"/>
    <property type="match status" value="1"/>
</dbReference>
<evidence type="ECO:0000256" key="6">
    <source>
        <dbReference type="ARBA" id="ARBA00023303"/>
    </source>
</evidence>
<keyword evidence="10" id="KW-0406">Ion transport</keyword>
<dbReference type="AlphaFoldDB" id="A0AA95MLG2"/>
<dbReference type="HAMAP" id="MF_00454">
    <property type="entry name" value="FluC"/>
    <property type="match status" value="1"/>
</dbReference>
<evidence type="ECO:0000256" key="1">
    <source>
        <dbReference type="ARBA" id="ARBA00004651"/>
    </source>
</evidence>
<evidence type="ECO:0000256" key="8">
    <source>
        <dbReference type="ARBA" id="ARBA00035585"/>
    </source>
</evidence>
<dbReference type="GO" id="GO:0062054">
    <property type="term" value="F:fluoride channel activity"/>
    <property type="evidence" value="ECO:0007669"/>
    <property type="project" value="UniProtKB-UniRule"/>
</dbReference>
<reference evidence="11" key="1">
    <citation type="submission" date="2023-05" db="EMBL/GenBank/DDBJ databases">
        <title>Comparative genomics of Bacillaceae isolates and their secondary metabolite potential.</title>
        <authorList>
            <person name="Song L."/>
            <person name="Nielsen L.J."/>
            <person name="Mohite O."/>
            <person name="Xu X."/>
            <person name="Weber T."/>
            <person name="Kovacs A.T."/>
        </authorList>
    </citation>
    <scope>NUCLEOTIDE SEQUENCE</scope>
    <source>
        <strain evidence="11">XLM17</strain>
    </source>
</reference>
<evidence type="ECO:0000256" key="2">
    <source>
        <dbReference type="ARBA" id="ARBA00022475"/>
    </source>
</evidence>
<keyword evidence="12" id="KW-1185">Reference proteome</keyword>
<feature type="transmembrane region" description="Helical" evidence="10">
    <location>
        <begin position="6"/>
        <end position="25"/>
    </location>
</feature>
<organism evidence="11 12">
    <name type="scientific">Neobacillus novalis</name>
    <dbReference type="NCBI Taxonomy" id="220687"/>
    <lineage>
        <taxon>Bacteria</taxon>
        <taxon>Bacillati</taxon>
        <taxon>Bacillota</taxon>
        <taxon>Bacilli</taxon>
        <taxon>Bacillales</taxon>
        <taxon>Bacillaceae</taxon>
        <taxon>Neobacillus</taxon>
    </lineage>
</organism>
<keyword evidence="10" id="KW-0915">Sodium</keyword>
<feature type="binding site" evidence="10">
    <location>
        <position position="77"/>
    </location>
    <ligand>
        <name>Na(+)</name>
        <dbReference type="ChEBI" id="CHEBI:29101"/>
        <note>structural</note>
    </ligand>
</feature>
<keyword evidence="3 10" id="KW-0812">Transmembrane</keyword>
<comment type="function">
    <text evidence="9 10">Fluoride-specific ion channel. Important for reducing fluoride concentration in the cell, thus reducing its toxicity.</text>
</comment>
<dbReference type="Proteomes" id="UP001178288">
    <property type="component" value="Chromosome"/>
</dbReference>
<evidence type="ECO:0000256" key="9">
    <source>
        <dbReference type="ARBA" id="ARBA00049940"/>
    </source>
</evidence>
<comment type="similarity">
    <text evidence="7 10">Belongs to the fluoride channel Fluc/FEX (TC 1.A.43) family.</text>
</comment>
<gene>
    <name evidence="10 11" type="primary">crcB</name>
    <name evidence="10" type="synonym">fluC</name>
    <name evidence="11" type="ORF">QNH39_16515</name>
</gene>
<evidence type="ECO:0000256" key="10">
    <source>
        <dbReference type="HAMAP-Rule" id="MF_00454"/>
    </source>
</evidence>
<keyword evidence="2 10" id="KW-1003">Cell membrane</keyword>
<evidence type="ECO:0000313" key="12">
    <source>
        <dbReference type="Proteomes" id="UP001178288"/>
    </source>
</evidence>
<dbReference type="GO" id="GO:0005886">
    <property type="term" value="C:plasma membrane"/>
    <property type="evidence" value="ECO:0007669"/>
    <property type="project" value="UniProtKB-SubCell"/>
</dbReference>
<evidence type="ECO:0000313" key="11">
    <source>
        <dbReference type="EMBL" id="WHY84263.1"/>
    </source>
</evidence>
<feature type="transmembrane region" description="Helical" evidence="10">
    <location>
        <begin position="37"/>
        <end position="56"/>
    </location>
</feature>
<feature type="transmembrane region" description="Helical" evidence="10">
    <location>
        <begin position="95"/>
        <end position="117"/>
    </location>
</feature>
<feature type="binding site" evidence="10">
    <location>
        <position position="74"/>
    </location>
    <ligand>
        <name>Na(+)</name>
        <dbReference type="ChEBI" id="CHEBI:29101"/>
        <note>structural</note>
    </ligand>
</feature>
<evidence type="ECO:0000256" key="3">
    <source>
        <dbReference type="ARBA" id="ARBA00022692"/>
    </source>
</evidence>
<comment type="catalytic activity">
    <reaction evidence="8">
        <text>fluoride(in) = fluoride(out)</text>
        <dbReference type="Rhea" id="RHEA:76159"/>
        <dbReference type="ChEBI" id="CHEBI:17051"/>
    </reaction>
    <physiologicalReaction direction="left-to-right" evidence="8">
        <dbReference type="Rhea" id="RHEA:76160"/>
    </physiologicalReaction>
</comment>
<evidence type="ECO:0000256" key="4">
    <source>
        <dbReference type="ARBA" id="ARBA00022989"/>
    </source>
</evidence>
<comment type="activity regulation">
    <text evidence="10">Na(+) is not transported, but it plays an essential structural role and its presence is essential for fluoride channel function.</text>
</comment>
<dbReference type="EMBL" id="CP126114">
    <property type="protein sequence ID" value="WHY84263.1"/>
    <property type="molecule type" value="Genomic_DNA"/>
</dbReference>
<dbReference type="NCBIfam" id="TIGR00494">
    <property type="entry name" value="crcB"/>
    <property type="match status" value="1"/>
</dbReference>
<dbReference type="InterPro" id="IPR003691">
    <property type="entry name" value="FluC"/>
</dbReference>
<name>A0AA95MLG2_9BACI</name>
<dbReference type="PANTHER" id="PTHR28259">
    <property type="entry name" value="FLUORIDE EXPORT PROTEIN 1-RELATED"/>
    <property type="match status" value="1"/>
</dbReference>
<proteinExistence type="inferred from homology"/>
<keyword evidence="4 10" id="KW-1133">Transmembrane helix</keyword>
<dbReference type="KEGG" id="nnv:QNH39_16515"/>
<sequence>MVYFLVGIGGIAGSLLRYGLSLLAVHIWGKDFPIGTLLINLSGAFFLGWITSHFVYAKKLHPNLVTALSTGVIGSYTTFSTFCLETVDLFEKSDYLFGILYIAFSLLGGLLFTHLGIQSGRNGKNEVRR</sequence>
<keyword evidence="10" id="KW-0479">Metal-binding</keyword>
<dbReference type="PANTHER" id="PTHR28259:SF1">
    <property type="entry name" value="FLUORIDE EXPORT PROTEIN 1-RELATED"/>
    <property type="match status" value="1"/>
</dbReference>
<keyword evidence="10" id="KW-0813">Transport</keyword>
<dbReference type="RefSeq" id="WP_066088781.1">
    <property type="nucleotide sequence ID" value="NZ_CP126114.1"/>
</dbReference>
<evidence type="ECO:0000256" key="7">
    <source>
        <dbReference type="ARBA" id="ARBA00035120"/>
    </source>
</evidence>
<keyword evidence="5 10" id="KW-0472">Membrane</keyword>
<keyword evidence="6 10" id="KW-0407">Ion channel</keyword>